<proteinExistence type="predicted"/>
<dbReference type="NCBIfam" id="NF006396">
    <property type="entry name" value="PRK08645.1"/>
    <property type="match status" value="1"/>
</dbReference>
<dbReference type="PANTHER" id="PTHR11103:SF18">
    <property type="entry name" value="SLR1189 PROTEIN"/>
    <property type="match status" value="1"/>
</dbReference>
<evidence type="ECO:0000256" key="3">
    <source>
        <dbReference type="ARBA" id="ARBA00022603"/>
    </source>
</evidence>
<dbReference type="GO" id="GO:0008168">
    <property type="term" value="F:methyltransferase activity"/>
    <property type="evidence" value="ECO:0007669"/>
    <property type="project" value="UniProtKB-UniRule"/>
</dbReference>
<dbReference type="EC" id="1.5.1.20" evidence="11"/>
<dbReference type="GO" id="GO:0006555">
    <property type="term" value="P:methionine metabolic process"/>
    <property type="evidence" value="ECO:0007669"/>
    <property type="project" value="InterPro"/>
</dbReference>
<keyword evidence="7 11" id="KW-0560">Oxidoreductase</keyword>
<evidence type="ECO:0000256" key="4">
    <source>
        <dbReference type="ARBA" id="ARBA00022630"/>
    </source>
</evidence>
<keyword evidence="8" id="KW-0862">Zinc</keyword>
<feature type="binding site" evidence="8">
    <location>
        <position position="308"/>
    </location>
    <ligand>
        <name>Zn(2+)</name>
        <dbReference type="ChEBI" id="CHEBI:29105"/>
    </ligand>
</feature>
<evidence type="ECO:0000256" key="5">
    <source>
        <dbReference type="ARBA" id="ARBA00022679"/>
    </source>
</evidence>
<dbReference type="CDD" id="cd00537">
    <property type="entry name" value="MTHFR"/>
    <property type="match status" value="1"/>
</dbReference>
<keyword evidence="5 8" id="KW-0808">Transferase</keyword>
<comment type="pathway">
    <text evidence="2">One-carbon metabolism; tetrahydrofolate interconversion.</text>
</comment>
<protein>
    <submittedName>
        <fullName evidence="11">Bifunctional homocysteine S-methyltransferase/methylenetetrahydrofolate reductase</fullName>
        <ecNumber evidence="11">1.5.1.20</ecNumber>
        <ecNumber evidence="11">2.1.1.10</ecNumber>
    </submittedName>
</protein>
<feature type="binding site" evidence="8">
    <location>
        <position position="239"/>
    </location>
    <ligand>
        <name>Zn(2+)</name>
        <dbReference type="ChEBI" id="CHEBI:29105"/>
    </ligand>
</feature>
<dbReference type="AlphaFoldDB" id="A0A9D1X7C7"/>
<dbReference type="EC" id="2.1.1.10" evidence="11"/>
<dbReference type="Pfam" id="PF02574">
    <property type="entry name" value="S-methyl_trans"/>
    <property type="match status" value="1"/>
</dbReference>
<dbReference type="InterPro" id="IPR003726">
    <property type="entry name" value="HCY_dom"/>
</dbReference>
<feature type="binding site" evidence="8">
    <location>
        <position position="309"/>
    </location>
    <ligand>
        <name>Zn(2+)</name>
        <dbReference type="ChEBI" id="CHEBI:29105"/>
    </ligand>
</feature>
<comment type="cofactor">
    <cofactor evidence="8">
        <name>Zn(2+)</name>
        <dbReference type="ChEBI" id="CHEBI:29105"/>
    </cofactor>
</comment>
<dbReference type="InterPro" id="IPR003171">
    <property type="entry name" value="Mehydrof_redctse-like"/>
</dbReference>
<evidence type="ECO:0000256" key="2">
    <source>
        <dbReference type="ARBA" id="ARBA00004777"/>
    </source>
</evidence>
<dbReference type="Gene3D" id="3.20.20.220">
    <property type="match status" value="1"/>
</dbReference>
<comment type="cofactor">
    <cofactor evidence="1">
        <name>FAD</name>
        <dbReference type="ChEBI" id="CHEBI:57692"/>
    </cofactor>
</comment>
<feature type="compositionally biased region" description="Basic and acidic residues" evidence="9">
    <location>
        <begin position="370"/>
        <end position="379"/>
    </location>
</feature>
<dbReference type="Gene3D" id="3.20.20.330">
    <property type="entry name" value="Homocysteine-binding-like domain"/>
    <property type="match status" value="1"/>
</dbReference>
<dbReference type="InterPro" id="IPR029041">
    <property type="entry name" value="FAD-linked_oxidoreductase-like"/>
</dbReference>
<organism evidence="11 12">
    <name type="scientific">Candidatus Anaerobutyricum stercoripullorum</name>
    <dbReference type="NCBI Taxonomy" id="2838456"/>
    <lineage>
        <taxon>Bacteria</taxon>
        <taxon>Bacillati</taxon>
        <taxon>Bacillota</taxon>
        <taxon>Clostridia</taxon>
        <taxon>Lachnospirales</taxon>
        <taxon>Lachnospiraceae</taxon>
        <taxon>Anaerobutyricum</taxon>
    </lineage>
</organism>
<reference evidence="11" key="2">
    <citation type="submission" date="2021-04" db="EMBL/GenBank/DDBJ databases">
        <authorList>
            <person name="Gilroy R."/>
        </authorList>
    </citation>
    <scope>NUCLEOTIDE SEQUENCE</scope>
    <source>
        <strain evidence="11">ChiSxjej3B15-1167</strain>
    </source>
</reference>
<dbReference type="Pfam" id="PF02219">
    <property type="entry name" value="MTHFR"/>
    <property type="match status" value="1"/>
</dbReference>
<sequence>MNIRDYLKKHILLTDGAMGTYFDEKTGGEFLCSEEANLFSPAIIRDIHEEYIEAGAQLIRSNTFSANRKTYREIMERRGDAGEAAARRQNLTGQDRGRETDGAAGSDDGFRQFVQAGYRIARETAQKAARRGKTVFAAADIGPIYEDGESSPADIREEYREIVDAFLERNAEVFVLETFPDERHVLFMAEYIRKKNPDAFIIGQFSFVPTGYGRTGFHYKTVLKKAAGSGLLDAIGLNCGIGAAHMEKFLRTYLTENVLPENTFLSALPNCGYPQIIRGHVVYSDSVEYFGKKAAGLTGLGVRILGGCCGTTPEYICRIAEELARDGEPGNVPDAGQTKAAARREDRPAQRGAEEAGGEERKPVPVKIRPSTDKKEKAGKVPAANTFREKLERGEPVVAVELDPPFDVDMEKLLRGGLDLRGTPADIITLADSPLARSRADSLLTAVKLQQETGMAVMPHLACRDRNRIALRSGLLGAYLNEIRNILIVTGDPVGRDERAFTKSVFDFNSIKLMEFLTSLNEELFPEDPLFYGGALNQNGARPDKIAERMKRKIDAGCQFFLTQPVYSEEEIARLDWMKKETGSRILIGIMPLVSHRNALFIKNEMPGIHVPDEVLAQYAPEGTREEWEQKAISICRHVIDMGRDVGAGYYFMTPFHRVKLIRQIMEDSGLSAERKGTAGRMDGRQ</sequence>
<feature type="domain" description="Hcy-binding" evidence="10">
    <location>
        <begin position="1"/>
        <end position="323"/>
    </location>
</feature>
<feature type="region of interest" description="Disordered" evidence="9">
    <location>
        <begin position="78"/>
        <end position="108"/>
    </location>
</feature>
<evidence type="ECO:0000256" key="9">
    <source>
        <dbReference type="SAM" id="MobiDB-lite"/>
    </source>
</evidence>
<keyword evidence="4" id="KW-0285">Flavoprotein</keyword>
<dbReference type="PANTHER" id="PTHR11103">
    <property type="entry name" value="SLR1189 PROTEIN"/>
    <property type="match status" value="1"/>
</dbReference>
<feature type="region of interest" description="Disordered" evidence="9">
    <location>
        <begin position="327"/>
        <end position="381"/>
    </location>
</feature>
<evidence type="ECO:0000313" key="11">
    <source>
        <dbReference type="EMBL" id="HIX72815.1"/>
    </source>
</evidence>
<evidence type="ECO:0000256" key="6">
    <source>
        <dbReference type="ARBA" id="ARBA00022827"/>
    </source>
</evidence>
<dbReference type="Proteomes" id="UP000886805">
    <property type="component" value="Unassembled WGS sequence"/>
</dbReference>
<evidence type="ECO:0000259" key="10">
    <source>
        <dbReference type="PROSITE" id="PS50970"/>
    </source>
</evidence>
<dbReference type="GO" id="GO:0046872">
    <property type="term" value="F:metal ion binding"/>
    <property type="evidence" value="ECO:0007669"/>
    <property type="project" value="UniProtKB-KW"/>
</dbReference>
<dbReference type="GO" id="GO:0032259">
    <property type="term" value="P:methylation"/>
    <property type="evidence" value="ECO:0007669"/>
    <property type="project" value="UniProtKB-KW"/>
</dbReference>
<feature type="compositionally biased region" description="Basic and acidic residues" evidence="9">
    <location>
        <begin position="342"/>
        <end position="363"/>
    </location>
</feature>
<comment type="caution">
    <text evidence="11">The sequence shown here is derived from an EMBL/GenBank/DDBJ whole genome shotgun (WGS) entry which is preliminary data.</text>
</comment>
<name>A0A9D1X7C7_9FIRM</name>
<keyword evidence="3 8" id="KW-0489">Methyltransferase</keyword>
<keyword evidence="8" id="KW-0479">Metal-binding</keyword>
<dbReference type="EMBL" id="DXEQ01000217">
    <property type="protein sequence ID" value="HIX72815.1"/>
    <property type="molecule type" value="Genomic_DNA"/>
</dbReference>
<gene>
    <name evidence="11" type="ORF">H9849_07300</name>
</gene>
<dbReference type="SUPFAM" id="SSF51730">
    <property type="entry name" value="FAD-linked oxidoreductase"/>
    <property type="match status" value="1"/>
</dbReference>
<accession>A0A9D1X7C7</accession>
<reference evidence="11" key="1">
    <citation type="journal article" date="2021" name="PeerJ">
        <title>Extensive microbial diversity within the chicken gut microbiome revealed by metagenomics and culture.</title>
        <authorList>
            <person name="Gilroy R."/>
            <person name="Ravi A."/>
            <person name="Getino M."/>
            <person name="Pursley I."/>
            <person name="Horton D.L."/>
            <person name="Alikhan N.F."/>
            <person name="Baker D."/>
            <person name="Gharbi K."/>
            <person name="Hall N."/>
            <person name="Watson M."/>
            <person name="Adriaenssens E.M."/>
            <person name="Foster-Nyarko E."/>
            <person name="Jarju S."/>
            <person name="Secka A."/>
            <person name="Antonio M."/>
            <person name="Oren A."/>
            <person name="Chaudhuri R.R."/>
            <person name="La Ragione R."/>
            <person name="Hildebrand F."/>
            <person name="Pallen M.J."/>
        </authorList>
    </citation>
    <scope>NUCLEOTIDE SEQUENCE</scope>
    <source>
        <strain evidence="11">ChiSxjej3B15-1167</strain>
    </source>
</reference>
<dbReference type="GO" id="GO:0004489">
    <property type="term" value="F:methylenetetrahydrofolate reductase [NAD(P)H] activity"/>
    <property type="evidence" value="ECO:0007669"/>
    <property type="project" value="UniProtKB-EC"/>
</dbReference>
<dbReference type="InterPro" id="IPR036589">
    <property type="entry name" value="HCY_dom_sf"/>
</dbReference>
<evidence type="ECO:0000256" key="1">
    <source>
        <dbReference type="ARBA" id="ARBA00001974"/>
    </source>
</evidence>
<dbReference type="SUPFAM" id="SSF82282">
    <property type="entry name" value="Homocysteine S-methyltransferase"/>
    <property type="match status" value="1"/>
</dbReference>
<evidence type="ECO:0000313" key="12">
    <source>
        <dbReference type="Proteomes" id="UP000886805"/>
    </source>
</evidence>
<keyword evidence="6" id="KW-0274">FAD</keyword>
<evidence type="ECO:0000256" key="7">
    <source>
        <dbReference type="ARBA" id="ARBA00023002"/>
    </source>
</evidence>
<dbReference type="PROSITE" id="PS50970">
    <property type="entry name" value="HCY"/>
    <property type="match status" value="1"/>
</dbReference>
<evidence type="ECO:0000256" key="8">
    <source>
        <dbReference type="PROSITE-ProRule" id="PRU00333"/>
    </source>
</evidence>